<dbReference type="AlphaFoldDB" id="A0A1F7SNW0"/>
<protein>
    <submittedName>
        <fullName evidence="1">Uncharacterized protein</fullName>
    </submittedName>
</protein>
<proteinExistence type="predicted"/>
<dbReference type="Proteomes" id="UP000178082">
    <property type="component" value="Unassembled WGS sequence"/>
</dbReference>
<reference evidence="1 2" key="1">
    <citation type="journal article" date="2016" name="Nat. Commun.">
        <title>Thousands of microbial genomes shed light on interconnected biogeochemical processes in an aquifer system.</title>
        <authorList>
            <person name="Anantharaman K."/>
            <person name="Brown C.T."/>
            <person name="Hug L.A."/>
            <person name="Sharon I."/>
            <person name="Castelle C.J."/>
            <person name="Probst A.J."/>
            <person name="Thomas B.C."/>
            <person name="Singh A."/>
            <person name="Wilkins M.J."/>
            <person name="Karaoz U."/>
            <person name="Brodie E.L."/>
            <person name="Williams K.H."/>
            <person name="Hubbard S.S."/>
            <person name="Banfield J.F."/>
        </authorList>
    </citation>
    <scope>NUCLEOTIDE SEQUENCE [LARGE SCALE GENOMIC DNA]</scope>
</reference>
<evidence type="ECO:0000313" key="2">
    <source>
        <dbReference type="Proteomes" id="UP000178082"/>
    </source>
</evidence>
<dbReference type="EMBL" id="MGDI01000001">
    <property type="protein sequence ID" value="OGL55466.1"/>
    <property type="molecule type" value="Genomic_DNA"/>
</dbReference>
<accession>A0A1F7SNW0</accession>
<organism evidence="1 2">
    <name type="scientific">Candidatus Schekmanbacteria bacterium RIFCSPLOWO2_12_FULL_38_15</name>
    <dbReference type="NCBI Taxonomy" id="1817883"/>
    <lineage>
        <taxon>Bacteria</taxon>
        <taxon>Candidatus Schekmaniibacteriota</taxon>
    </lineage>
</organism>
<sequence>MAEFAWEGNSKEIYDKLISGSPKPFQEMTRKKANETLVAKVGDGGKVTPEILVEVVKEITPKPFLAMAMKSIEPLIKK</sequence>
<evidence type="ECO:0000313" key="1">
    <source>
        <dbReference type="EMBL" id="OGL55466.1"/>
    </source>
</evidence>
<comment type="caution">
    <text evidence="1">The sequence shown here is derived from an EMBL/GenBank/DDBJ whole genome shotgun (WGS) entry which is preliminary data.</text>
</comment>
<gene>
    <name evidence="1" type="ORF">A3G31_01490</name>
</gene>
<dbReference type="STRING" id="1817883.A3G31_01490"/>
<name>A0A1F7SNW0_9BACT</name>